<dbReference type="InterPro" id="IPR036390">
    <property type="entry name" value="WH_DNA-bd_sf"/>
</dbReference>
<evidence type="ECO:0000256" key="3">
    <source>
        <dbReference type="ARBA" id="ARBA00023163"/>
    </source>
</evidence>
<accession>A5ZVD9</accession>
<organism evidence="6 7">
    <name type="scientific">Blautia obeum ATCC 29174</name>
    <dbReference type="NCBI Taxonomy" id="411459"/>
    <lineage>
        <taxon>Bacteria</taxon>
        <taxon>Bacillati</taxon>
        <taxon>Bacillota</taxon>
        <taxon>Clostridia</taxon>
        <taxon>Lachnospirales</taxon>
        <taxon>Lachnospiraceae</taxon>
        <taxon>Blautia</taxon>
    </lineage>
</organism>
<dbReference type="HOGENOM" id="CLU_075053_4_1_9"/>
<dbReference type="GO" id="GO:0003700">
    <property type="term" value="F:DNA-binding transcription factor activity"/>
    <property type="evidence" value="ECO:0007669"/>
    <property type="project" value="TreeGrafter"/>
</dbReference>
<keyword evidence="3" id="KW-0804">Transcription</keyword>
<dbReference type="Pfam" id="PF00027">
    <property type="entry name" value="cNMP_binding"/>
    <property type="match status" value="1"/>
</dbReference>
<sequence length="231" mass="25887">MEIFMNYKKSNGLNYILISDTALFQGCSPVETEKLLSGMQFFTKAYKKGVPVYHAGTPVSDIGIVLHGVVQIENNDLWGNKNIISLAQAGEVFAEAYACIPGEPMMVDVIALEDCEILFLNVPRLFQLASSGKGEYSVLIRNLTMISARKNLLLSRRILHTSSKKIRGRLLSYLSHQAELQGSRYIDIPLNRQQLADYLSLDRSALSKELAKMKQDGLLDYHKNSFVLKNV</sequence>
<protein>
    <submittedName>
        <fullName evidence="6">Cyclic nucleotide-binding domain protein</fullName>
    </submittedName>
</protein>
<evidence type="ECO:0000256" key="1">
    <source>
        <dbReference type="ARBA" id="ARBA00023015"/>
    </source>
</evidence>
<reference evidence="6 7" key="2">
    <citation type="submission" date="2007-04" db="EMBL/GenBank/DDBJ databases">
        <title>Draft genome sequence of Ruminococcus obeum (ATCC 29174).</title>
        <authorList>
            <person name="Sudarsanam P."/>
            <person name="Ley R."/>
            <person name="Guruge J."/>
            <person name="Turnbaugh P.J."/>
            <person name="Mahowald M."/>
            <person name="Liep D."/>
            <person name="Gordon J."/>
        </authorList>
    </citation>
    <scope>NUCLEOTIDE SEQUENCE [LARGE SCALE GENOMIC DNA]</scope>
    <source>
        <strain evidence="6 7">ATCC 29174</strain>
    </source>
</reference>
<dbReference type="InterPro" id="IPR000595">
    <property type="entry name" value="cNMP-bd_dom"/>
</dbReference>
<comment type="caution">
    <text evidence="6">The sequence shown here is derived from an EMBL/GenBank/DDBJ whole genome shotgun (WGS) entry which is preliminary data.</text>
</comment>
<dbReference type="PANTHER" id="PTHR24567:SF58">
    <property type="entry name" value="CYCLIC AMP-BINDING REGULATORY PROTEIN"/>
    <property type="match status" value="1"/>
</dbReference>
<dbReference type="InterPro" id="IPR018490">
    <property type="entry name" value="cNMP-bd_dom_sf"/>
</dbReference>
<evidence type="ECO:0000259" key="4">
    <source>
        <dbReference type="PROSITE" id="PS50042"/>
    </source>
</evidence>
<dbReference type="Proteomes" id="UP000006002">
    <property type="component" value="Unassembled WGS sequence"/>
</dbReference>
<reference evidence="6 7" key="1">
    <citation type="submission" date="2007-03" db="EMBL/GenBank/DDBJ databases">
        <authorList>
            <person name="Fulton L."/>
            <person name="Clifton S."/>
            <person name="Fulton B."/>
            <person name="Xu J."/>
            <person name="Minx P."/>
            <person name="Pepin K.H."/>
            <person name="Johnson M."/>
            <person name="Thiruvilangam P."/>
            <person name="Bhonagiri V."/>
            <person name="Nash W.E."/>
            <person name="Mardis E.R."/>
            <person name="Wilson R.K."/>
        </authorList>
    </citation>
    <scope>NUCLEOTIDE SEQUENCE [LARGE SCALE GENOMIC DNA]</scope>
    <source>
        <strain evidence="6 7">ATCC 29174</strain>
    </source>
</reference>
<dbReference type="GO" id="GO:0003677">
    <property type="term" value="F:DNA binding"/>
    <property type="evidence" value="ECO:0007669"/>
    <property type="project" value="UniProtKB-KW"/>
</dbReference>
<dbReference type="GO" id="GO:0005829">
    <property type="term" value="C:cytosol"/>
    <property type="evidence" value="ECO:0007669"/>
    <property type="project" value="TreeGrafter"/>
</dbReference>
<evidence type="ECO:0000313" key="7">
    <source>
        <dbReference type="Proteomes" id="UP000006002"/>
    </source>
</evidence>
<dbReference type="SUPFAM" id="SSF51206">
    <property type="entry name" value="cAMP-binding domain-like"/>
    <property type="match status" value="1"/>
</dbReference>
<dbReference type="PROSITE" id="PS51063">
    <property type="entry name" value="HTH_CRP_2"/>
    <property type="match status" value="1"/>
</dbReference>
<dbReference type="Gene3D" id="2.60.120.10">
    <property type="entry name" value="Jelly Rolls"/>
    <property type="match status" value="1"/>
</dbReference>
<dbReference type="CDD" id="cd00038">
    <property type="entry name" value="CAP_ED"/>
    <property type="match status" value="1"/>
</dbReference>
<proteinExistence type="predicted"/>
<dbReference type="InterPro" id="IPR050397">
    <property type="entry name" value="Env_Response_Regulators"/>
</dbReference>
<dbReference type="EMBL" id="AAVO02000015">
    <property type="protein sequence ID" value="EDM86367.1"/>
    <property type="molecule type" value="Genomic_DNA"/>
</dbReference>
<evidence type="ECO:0000256" key="2">
    <source>
        <dbReference type="ARBA" id="ARBA00023125"/>
    </source>
</evidence>
<dbReference type="SUPFAM" id="SSF46785">
    <property type="entry name" value="Winged helix' DNA-binding domain"/>
    <property type="match status" value="1"/>
</dbReference>
<feature type="domain" description="HTH crp-type" evidence="5">
    <location>
        <begin position="164"/>
        <end position="231"/>
    </location>
</feature>
<dbReference type="Pfam" id="PF13545">
    <property type="entry name" value="HTH_Crp_2"/>
    <property type="match status" value="1"/>
</dbReference>
<evidence type="ECO:0000259" key="5">
    <source>
        <dbReference type="PROSITE" id="PS51063"/>
    </source>
</evidence>
<dbReference type="InterPro" id="IPR014710">
    <property type="entry name" value="RmlC-like_jellyroll"/>
</dbReference>
<dbReference type="InterPro" id="IPR012318">
    <property type="entry name" value="HTH_CRP"/>
</dbReference>
<dbReference type="PANTHER" id="PTHR24567">
    <property type="entry name" value="CRP FAMILY TRANSCRIPTIONAL REGULATORY PROTEIN"/>
    <property type="match status" value="1"/>
</dbReference>
<dbReference type="AlphaFoldDB" id="A5ZVD9"/>
<keyword evidence="1" id="KW-0805">Transcription regulation</keyword>
<evidence type="ECO:0000313" key="6">
    <source>
        <dbReference type="EMBL" id="EDM86367.1"/>
    </source>
</evidence>
<dbReference type="PROSITE" id="PS50042">
    <property type="entry name" value="CNMP_BINDING_3"/>
    <property type="match status" value="1"/>
</dbReference>
<keyword evidence="2" id="KW-0238">DNA-binding</keyword>
<name>A5ZVD9_9FIRM</name>
<dbReference type="eggNOG" id="COG0664">
    <property type="taxonomic scope" value="Bacteria"/>
</dbReference>
<feature type="domain" description="Cyclic nucleotide-binding" evidence="4">
    <location>
        <begin position="23"/>
        <end position="128"/>
    </location>
</feature>
<gene>
    <name evidence="6" type="ORF">RUMOBE_02975</name>
</gene>